<accession>W4FJV6</accession>
<dbReference type="EMBL" id="KI913193">
    <property type="protein sequence ID" value="ETV67770.1"/>
    <property type="molecule type" value="Genomic_DNA"/>
</dbReference>
<dbReference type="AlphaFoldDB" id="W4FJV6"/>
<dbReference type="VEuPathDB" id="FungiDB:H257_16128"/>
<dbReference type="OrthoDB" id="78451at2759"/>
<proteinExistence type="predicted"/>
<reference evidence="1" key="1">
    <citation type="submission" date="2013-12" db="EMBL/GenBank/DDBJ databases">
        <title>The Genome Sequence of Aphanomyces astaci APO3.</title>
        <authorList>
            <consortium name="The Broad Institute Genomics Platform"/>
            <person name="Russ C."/>
            <person name="Tyler B."/>
            <person name="van West P."/>
            <person name="Dieguez-Uribeondo J."/>
            <person name="Young S.K."/>
            <person name="Zeng Q."/>
            <person name="Gargeya S."/>
            <person name="Fitzgerald M."/>
            <person name="Abouelleil A."/>
            <person name="Alvarado L."/>
            <person name="Chapman S.B."/>
            <person name="Gainer-Dewar J."/>
            <person name="Goldberg J."/>
            <person name="Griggs A."/>
            <person name="Gujja S."/>
            <person name="Hansen M."/>
            <person name="Howarth C."/>
            <person name="Imamovic A."/>
            <person name="Ireland A."/>
            <person name="Larimer J."/>
            <person name="McCowan C."/>
            <person name="Murphy C."/>
            <person name="Pearson M."/>
            <person name="Poon T.W."/>
            <person name="Priest M."/>
            <person name="Roberts A."/>
            <person name="Saif S."/>
            <person name="Shea T."/>
            <person name="Sykes S."/>
            <person name="Wortman J."/>
            <person name="Nusbaum C."/>
            <person name="Birren B."/>
        </authorList>
    </citation>
    <scope>NUCLEOTIDE SEQUENCE [LARGE SCALE GENOMIC DNA]</scope>
    <source>
        <strain evidence="1">APO3</strain>
    </source>
</reference>
<gene>
    <name evidence="1" type="ORF">H257_16128</name>
</gene>
<sequence length="245" mass="27330">MQVGGDIGKGTLPRGVTMMSTNMVEARGHWNGSDAATNTKDRAKTSERALECKPCISDLPKPNSISQELHTRLVAFTTVYGFQKLHAIVVSSNIEDQLALLFQLYQLPALPTFDKPCHDALKPFYRWSFLGTSGLRSVCAEIAAPSSTVDNITLLRHILVAGLYLTHVNCRLSLSDQLPSVDAICLVLTECRLLYVKQDSLQHLDTISLLVCRFFHHGIFKWPEMASPDTTYMLAYPWTPDSEFI</sequence>
<protein>
    <submittedName>
        <fullName evidence="1">Uncharacterized protein</fullName>
    </submittedName>
</protein>
<organism evidence="1">
    <name type="scientific">Aphanomyces astaci</name>
    <name type="common">Crayfish plague agent</name>
    <dbReference type="NCBI Taxonomy" id="112090"/>
    <lineage>
        <taxon>Eukaryota</taxon>
        <taxon>Sar</taxon>
        <taxon>Stramenopiles</taxon>
        <taxon>Oomycota</taxon>
        <taxon>Saprolegniomycetes</taxon>
        <taxon>Saprolegniales</taxon>
        <taxon>Verrucalvaceae</taxon>
        <taxon>Aphanomyces</taxon>
    </lineage>
</organism>
<name>W4FJV6_APHAT</name>
<dbReference type="RefSeq" id="XP_009842763.1">
    <property type="nucleotide sequence ID" value="XM_009844461.1"/>
</dbReference>
<dbReference type="GeneID" id="20818124"/>
<evidence type="ECO:0000313" key="1">
    <source>
        <dbReference type="EMBL" id="ETV67770.1"/>
    </source>
</evidence>